<evidence type="ECO:0000313" key="1">
    <source>
        <dbReference type="EMBL" id="GBP29335.1"/>
    </source>
</evidence>
<sequence length="146" mass="16783">MGSNCILIKTAINVGGNAKGKVYNTQQRRDIAATYRRAAEQHNRRCPYDVYRTGPNLTGYKSRRTIVVFPAAFDIARLCPMNTRAVTRRKCLEWMRHLGRRLMKSYSTEPVKFTGYSKESGREEKDVSHWEAPRVAQQISYSPPNL</sequence>
<comment type="caution">
    <text evidence="1">The sequence shown here is derived from an EMBL/GenBank/DDBJ whole genome shotgun (WGS) entry which is preliminary data.</text>
</comment>
<organism evidence="1 2">
    <name type="scientific">Eumeta variegata</name>
    <name type="common">Bagworm moth</name>
    <name type="synonym">Eumeta japonica</name>
    <dbReference type="NCBI Taxonomy" id="151549"/>
    <lineage>
        <taxon>Eukaryota</taxon>
        <taxon>Metazoa</taxon>
        <taxon>Ecdysozoa</taxon>
        <taxon>Arthropoda</taxon>
        <taxon>Hexapoda</taxon>
        <taxon>Insecta</taxon>
        <taxon>Pterygota</taxon>
        <taxon>Neoptera</taxon>
        <taxon>Endopterygota</taxon>
        <taxon>Lepidoptera</taxon>
        <taxon>Glossata</taxon>
        <taxon>Ditrysia</taxon>
        <taxon>Tineoidea</taxon>
        <taxon>Psychidae</taxon>
        <taxon>Oiketicinae</taxon>
        <taxon>Eumeta</taxon>
    </lineage>
</organism>
<dbReference type="Proteomes" id="UP000299102">
    <property type="component" value="Unassembled WGS sequence"/>
</dbReference>
<dbReference type="EMBL" id="BGZK01000219">
    <property type="protein sequence ID" value="GBP29335.1"/>
    <property type="molecule type" value="Genomic_DNA"/>
</dbReference>
<keyword evidence="2" id="KW-1185">Reference proteome</keyword>
<name>A0A4C1USA7_EUMVA</name>
<protein>
    <submittedName>
        <fullName evidence="1">Uncharacterized protein</fullName>
    </submittedName>
</protein>
<accession>A0A4C1USA7</accession>
<proteinExistence type="predicted"/>
<gene>
    <name evidence="1" type="ORF">EVAR_22707_1</name>
</gene>
<dbReference type="AlphaFoldDB" id="A0A4C1USA7"/>
<evidence type="ECO:0000313" key="2">
    <source>
        <dbReference type="Proteomes" id="UP000299102"/>
    </source>
</evidence>
<reference evidence="1 2" key="1">
    <citation type="journal article" date="2019" name="Commun. Biol.">
        <title>The bagworm genome reveals a unique fibroin gene that provides high tensile strength.</title>
        <authorList>
            <person name="Kono N."/>
            <person name="Nakamura H."/>
            <person name="Ohtoshi R."/>
            <person name="Tomita M."/>
            <person name="Numata K."/>
            <person name="Arakawa K."/>
        </authorList>
    </citation>
    <scope>NUCLEOTIDE SEQUENCE [LARGE SCALE GENOMIC DNA]</scope>
</reference>